<name>A0A9X0CN57_9CNID</name>
<evidence type="ECO:0000313" key="1">
    <source>
        <dbReference type="EMBL" id="KAJ7369465.1"/>
    </source>
</evidence>
<dbReference type="OrthoDB" id="5988638at2759"/>
<sequence length="233" mass="25718">MSDMSGPSGLAKFNVDDLDTLNGTKLKVLVANPSGEIDVHQTFDCEVQSAIVNLSVGHWTTVIRSMFRHQILFAELLTMLNQQSNREFAAYSQHGSCLKVTSPDQLAVLSNRTLAKEMSVQCPIFNSVVTGASKDDDSASINAIALATSSLAQTRNSTMSAVAYRISTILYHIGISYKDATRLNRLRIGMSPDSTILLHHKMGENCEHKVYVWKNREEQSSCKISRRDPGKPN</sequence>
<dbReference type="EMBL" id="MU826945">
    <property type="protein sequence ID" value="KAJ7369465.1"/>
    <property type="molecule type" value="Genomic_DNA"/>
</dbReference>
<comment type="caution">
    <text evidence="1">The sequence shown here is derived from an EMBL/GenBank/DDBJ whole genome shotgun (WGS) entry which is preliminary data.</text>
</comment>
<evidence type="ECO:0000313" key="2">
    <source>
        <dbReference type="Proteomes" id="UP001163046"/>
    </source>
</evidence>
<reference evidence="1" key="1">
    <citation type="submission" date="2023-01" db="EMBL/GenBank/DDBJ databases">
        <title>Genome assembly of the deep-sea coral Lophelia pertusa.</title>
        <authorList>
            <person name="Herrera S."/>
            <person name="Cordes E."/>
        </authorList>
    </citation>
    <scope>NUCLEOTIDE SEQUENCE</scope>
    <source>
        <strain evidence="1">USNM1676648</strain>
        <tissue evidence="1">Polyp</tissue>
    </source>
</reference>
<gene>
    <name evidence="1" type="ORF">OS493_038787</name>
</gene>
<proteinExistence type="predicted"/>
<dbReference type="AlphaFoldDB" id="A0A9X0CN57"/>
<dbReference type="Proteomes" id="UP001163046">
    <property type="component" value="Unassembled WGS sequence"/>
</dbReference>
<organism evidence="1 2">
    <name type="scientific">Desmophyllum pertusum</name>
    <dbReference type="NCBI Taxonomy" id="174260"/>
    <lineage>
        <taxon>Eukaryota</taxon>
        <taxon>Metazoa</taxon>
        <taxon>Cnidaria</taxon>
        <taxon>Anthozoa</taxon>
        <taxon>Hexacorallia</taxon>
        <taxon>Scleractinia</taxon>
        <taxon>Caryophylliina</taxon>
        <taxon>Caryophylliidae</taxon>
        <taxon>Desmophyllum</taxon>
    </lineage>
</organism>
<accession>A0A9X0CN57</accession>
<protein>
    <submittedName>
        <fullName evidence="1">Uncharacterized protein</fullName>
    </submittedName>
</protein>
<keyword evidence="2" id="KW-1185">Reference proteome</keyword>